<comment type="caution">
    <text evidence="1">The sequence shown here is derived from an EMBL/GenBank/DDBJ whole genome shotgun (WGS) entry which is preliminary data.</text>
</comment>
<evidence type="ECO:0000313" key="2">
    <source>
        <dbReference type="Proteomes" id="UP001139981"/>
    </source>
</evidence>
<sequence length="275" mass="30967">MTCLGYSCPVYRDFNPTIRDCCLSVHRSCYALLADHLERTEGSLVGGQNLLQRISAHIDGRGVLSTDSICRQKVQQPARSSKWLMCDPTDLPFIPTPALSIGVRRQGRRPRAMEIPWGLGRSLAKQPGDCYLDEAELIPAQLLTPPPSPTNSMSEGIEALVSRAQPKIPVLERAPTRVLLHLPPHMLLSIVSHLSASDLLHLSQTCRWMRSYLSSNSAVWTRMCRTTLVYTPKHLYNQQAAEYYLSIRGNHRLESLVLLQRERVEVVIECIMKLT</sequence>
<reference evidence="1" key="1">
    <citation type="submission" date="2022-07" db="EMBL/GenBank/DDBJ databases">
        <title>Phylogenomic reconstructions and comparative analyses of Kickxellomycotina fungi.</title>
        <authorList>
            <person name="Reynolds N.K."/>
            <person name="Stajich J.E."/>
            <person name="Barry K."/>
            <person name="Grigoriev I.V."/>
            <person name="Crous P."/>
            <person name="Smith M.E."/>
        </authorList>
    </citation>
    <scope>NUCLEOTIDE SEQUENCE</scope>
    <source>
        <strain evidence="1">CBS 190363</strain>
    </source>
</reference>
<organism evidence="1 2">
    <name type="scientific">Coemansia aciculifera</name>
    <dbReference type="NCBI Taxonomy" id="417176"/>
    <lineage>
        <taxon>Eukaryota</taxon>
        <taxon>Fungi</taxon>
        <taxon>Fungi incertae sedis</taxon>
        <taxon>Zoopagomycota</taxon>
        <taxon>Kickxellomycotina</taxon>
        <taxon>Kickxellomycetes</taxon>
        <taxon>Kickxellales</taxon>
        <taxon>Kickxellaceae</taxon>
        <taxon>Coemansia</taxon>
    </lineage>
</organism>
<evidence type="ECO:0000313" key="1">
    <source>
        <dbReference type="EMBL" id="KAJ2877754.1"/>
    </source>
</evidence>
<proteinExistence type="predicted"/>
<accession>A0ACC1LRN8</accession>
<protein>
    <submittedName>
        <fullName evidence="1">Uncharacterized protein</fullName>
    </submittedName>
</protein>
<dbReference type="Proteomes" id="UP001139981">
    <property type="component" value="Unassembled WGS sequence"/>
</dbReference>
<keyword evidence="2" id="KW-1185">Reference proteome</keyword>
<dbReference type="EMBL" id="JANBVB010003734">
    <property type="protein sequence ID" value="KAJ2877754.1"/>
    <property type="molecule type" value="Genomic_DNA"/>
</dbReference>
<feature type="non-terminal residue" evidence="1">
    <location>
        <position position="275"/>
    </location>
</feature>
<gene>
    <name evidence="1" type="ORF">IWW38_006498</name>
</gene>
<name>A0ACC1LRN8_9FUNG</name>